<keyword evidence="3" id="KW-1185">Reference proteome</keyword>
<name>A0ABX1W011_9SPHI</name>
<sequence length="82" mass="9223">MLKHTAFNGSHMDDMVFEGSLNDCAFENCGFLRVTFQNATLVNTFFKNSKLKSIKFINCQADRMTYEFLKSGKADLGGITLV</sequence>
<reference evidence="2 3" key="1">
    <citation type="submission" date="2020-05" db="EMBL/GenBank/DDBJ databases">
        <authorList>
            <person name="Khan S.A."/>
            <person name="Jeon C.O."/>
            <person name="Chun B.H."/>
        </authorList>
    </citation>
    <scope>NUCLEOTIDE SEQUENCE [LARGE SCALE GENOMIC DNA]</scope>
    <source>
        <strain evidence="2 3">S1162</strain>
    </source>
</reference>
<dbReference type="EMBL" id="JABFCR010000013">
    <property type="protein sequence ID" value="NNU33542.1"/>
    <property type="molecule type" value="Genomic_DNA"/>
</dbReference>
<dbReference type="Proteomes" id="UP000566071">
    <property type="component" value="Unassembled WGS sequence"/>
</dbReference>
<dbReference type="Pfam" id="PF23894">
    <property type="entry name" value="LD_SV2"/>
    <property type="match status" value="1"/>
</dbReference>
<gene>
    <name evidence="2" type="ORF">HK413_04180</name>
</gene>
<proteinExistence type="predicted"/>
<dbReference type="InterPro" id="IPR055415">
    <property type="entry name" value="LD_SV2"/>
</dbReference>
<evidence type="ECO:0000259" key="1">
    <source>
        <dbReference type="Pfam" id="PF23894"/>
    </source>
</evidence>
<dbReference type="Gene3D" id="2.160.20.80">
    <property type="entry name" value="E3 ubiquitin-protein ligase SopA"/>
    <property type="match status" value="1"/>
</dbReference>
<evidence type="ECO:0000313" key="2">
    <source>
        <dbReference type="EMBL" id="NNU33542.1"/>
    </source>
</evidence>
<evidence type="ECO:0000313" key="3">
    <source>
        <dbReference type="Proteomes" id="UP000566071"/>
    </source>
</evidence>
<dbReference type="SUPFAM" id="SSF141571">
    <property type="entry name" value="Pentapeptide repeat-like"/>
    <property type="match status" value="1"/>
</dbReference>
<dbReference type="RefSeq" id="WP_175269237.1">
    <property type="nucleotide sequence ID" value="NZ_JABFCR010000013.1"/>
</dbReference>
<feature type="domain" description="SV2A/B/C luminal" evidence="1">
    <location>
        <begin position="5"/>
        <end position="66"/>
    </location>
</feature>
<protein>
    <recommendedName>
        <fullName evidence="1">SV2A/B/C luminal domain-containing protein</fullName>
    </recommendedName>
</protein>
<organism evidence="2 3">
    <name type="scientific">Mucilaginibacter humi</name>
    <dbReference type="NCBI Taxonomy" id="2732510"/>
    <lineage>
        <taxon>Bacteria</taxon>
        <taxon>Pseudomonadati</taxon>
        <taxon>Bacteroidota</taxon>
        <taxon>Sphingobacteriia</taxon>
        <taxon>Sphingobacteriales</taxon>
        <taxon>Sphingobacteriaceae</taxon>
        <taxon>Mucilaginibacter</taxon>
    </lineage>
</organism>
<accession>A0ABX1W011</accession>
<comment type="caution">
    <text evidence="2">The sequence shown here is derived from an EMBL/GenBank/DDBJ whole genome shotgun (WGS) entry which is preliminary data.</text>
</comment>